<accession>Q4RK79</accession>
<evidence type="ECO:0000313" key="2">
    <source>
        <dbReference type="EMBL" id="CAG11203.1"/>
    </source>
</evidence>
<reference evidence="2" key="1">
    <citation type="journal article" date="2004" name="Nature">
        <title>Genome duplication in the teleost fish Tetraodon nigroviridis reveals the early vertebrate proto-karyotype.</title>
        <authorList>
            <person name="Jaillon O."/>
            <person name="Aury J.-M."/>
            <person name="Brunet F."/>
            <person name="Petit J.-L."/>
            <person name="Stange-Thomann N."/>
            <person name="Mauceli E."/>
            <person name="Bouneau L."/>
            <person name="Fischer C."/>
            <person name="Ozouf-Costaz C."/>
            <person name="Bernot A."/>
            <person name="Nicaud S."/>
            <person name="Jaffe D."/>
            <person name="Fisher S."/>
            <person name="Lutfalla G."/>
            <person name="Dossat C."/>
            <person name="Segurens B."/>
            <person name="Dasilva C."/>
            <person name="Salanoubat M."/>
            <person name="Levy M."/>
            <person name="Boudet N."/>
            <person name="Castellano S."/>
            <person name="Anthouard V."/>
            <person name="Jubin C."/>
            <person name="Castelli V."/>
            <person name="Katinka M."/>
            <person name="Vacherie B."/>
            <person name="Biemont C."/>
            <person name="Skalli Z."/>
            <person name="Cattolico L."/>
            <person name="Poulain J."/>
            <person name="De Berardinis V."/>
            <person name="Cruaud C."/>
            <person name="Duprat S."/>
            <person name="Brottier P."/>
            <person name="Coutanceau J.-P."/>
            <person name="Gouzy J."/>
            <person name="Parra G."/>
            <person name="Lardier G."/>
            <person name="Chapple C."/>
            <person name="McKernan K.J."/>
            <person name="McEwan P."/>
            <person name="Bosak S."/>
            <person name="Kellis M."/>
            <person name="Volff J.-N."/>
            <person name="Guigo R."/>
            <person name="Zody M.C."/>
            <person name="Mesirov J."/>
            <person name="Lindblad-Toh K."/>
            <person name="Birren B."/>
            <person name="Nusbaum C."/>
            <person name="Kahn D."/>
            <person name="Robinson-Rechavi M."/>
            <person name="Laudet V."/>
            <person name="Schachter V."/>
            <person name="Quetier F."/>
            <person name="Saurin W."/>
            <person name="Scarpelli C."/>
            <person name="Wincker P."/>
            <person name="Lander E.S."/>
            <person name="Weissenbach J."/>
            <person name="Roest Crollius H."/>
        </authorList>
    </citation>
    <scope>NUCLEOTIDE SEQUENCE [LARGE SCALE GENOMIC DNA]</scope>
</reference>
<comment type="caution">
    <text evidence="2">The sequence shown here is derived from an EMBL/GenBank/DDBJ whole genome shotgun (WGS) entry which is preliminary data.</text>
</comment>
<dbReference type="InterPro" id="IPR006652">
    <property type="entry name" value="Kelch_1"/>
</dbReference>
<dbReference type="Pfam" id="PF01344">
    <property type="entry name" value="Kelch_1"/>
    <property type="match status" value="1"/>
</dbReference>
<dbReference type="KEGG" id="tng:GSTEN00033093G001"/>
<name>Q4RK79_TETNG</name>
<sequence>MNQNGPCLWTQLPQSSRAPRDRCKHACCSADGHVYVLGGRDSSCLKDLWRYNVGKEEPCFCLRGSHF</sequence>
<proteinExistence type="predicted"/>
<organism evidence="2">
    <name type="scientific">Tetraodon nigroviridis</name>
    <name type="common">Spotted green pufferfish</name>
    <name type="synonym">Chelonodon nigroviridis</name>
    <dbReference type="NCBI Taxonomy" id="99883"/>
    <lineage>
        <taxon>Eukaryota</taxon>
        <taxon>Metazoa</taxon>
        <taxon>Chordata</taxon>
        <taxon>Craniata</taxon>
        <taxon>Vertebrata</taxon>
        <taxon>Euteleostomi</taxon>
        <taxon>Actinopterygii</taxon>
        <taxon>Neopterygii</taxon>
        <taxon>Teleostei</taxon>
        <taxon>Neoteleostei</taxon>
        <taxon>Acanthomorphata</taxon>
        <taxon>Eupercaria</taxon>
        <taxon>Tetraodontiformes</taxon>
        <taxon>Tetradontoidea</taxon>
        <taxon>Tetraodontidae</taxon>
        <taxon>Tetraodon</taxon>
    </lineage>
</organism>
<gene>
    <name evidence="2" type="ORF">GSTENG00033093001</name>
</gene>
<dbReference type="Gene3D" id="2.120.10.80">
    <property type="entry name" value="Kelch-type beta propeller"/>
    <property type="match status" value="1"/>
</dbReference>
<evidence type="ECO:0000256" key="1">
    <source>
        <dbReference type="ARBA" id="ARBA00022441"/>
    </source>
</evidence>
<dbReference type="EMBL" id="CAAE01015032">
    <property type="protein sequence ID" value="CAG11203.1"/>
    <property type="molecule type" value="Genomic_DNA"/>
</dbReference>
<dbReference type="SUPFAM" id="SSF117281">
    <property type="entry name" value="Kelch motif"/>
    <property type="match status" value="1"/>
</dbReference>
<dbReference type="AlphaFoldDB" id="Q4RK79"/>
<reference evidence="2" key="2">
    <citation type="submission" date="2004-02" db="EMBL/GenBank/DDBJ databases">
        <authorList>
            <consortium name="Genoscope"/>
            <consortium name="Whitehead Institute Centre for Genome Research"/>
        </authorList>
    </citation>
    <scope>NUCLEOTIDE SEQUENCE</scope>
</reference>
<keyword evidence="1" id="KW-0880">Kelch repeat</keyword>
<protein>
    <submittedName>
        <fullName evidence="2">(spotted green pufferfish) hypothetical protein</fullName>
    </submittedName>
</protein>
<dbReference type="InterPro" id="IPR015915">
    <property type="entry name" value="Kelch-typ_b-propeller"/>
</dbReference>
<dbReference type="OrthoDB" id="8752185at2759"/>